<organism evidence="1 2">
    <name type="scientific">Aphis glycines</name>
    <name type="common">Soybean aphid</name>
    <dbReference type="NCBI Taxonomy" id="307491"/>
    <lineage>
        <taxon>Eukaryota</taxon>
        <taxon>Metazoa</taxon>
        <taxon>Ecdysozoa</taxon>
        <taxon>Arthropoda</taxon>
        <taxon>Hexapoda</taxon>
        <taxon>Insecta</taxon>
        <taxon>Pterygota</taxon>
        <taxon>Neoptera</taxon>
        <taxon>Paraneoptera</taxon>
        <taxon>Hemiptera</taxon>
        <taxon>Sternorrhyncha</taxon>
        <taxon>Aphidomorpha</taxon>
        <taxon>Aphidoidea</taxon>
        <taxon>Aphididae</taxon>
        <taxon>Aphidini</taxon>
        <taxon>Aphis</taxon>
        <taxon>Aphis</taxon>
    </lineage>
</organism>
<evidence type="ECO:0000313" key="1">
    <source>
        <dbReference type="EMBL" id="KAE9523421.1"/>
    </source>
</evidence>
<gene>
    <name evidence="1" type="ORF">AGLY_015973</name>
</gene>
<name>A0A6G0T0G5_APHGL</name>
<dbReference type="Proteomes" id="UP000475862">
    <property type="component" value="Unassembled WGS sequence"/>
</dbReference>
<evidence type="ECO:0000313" key="2">
    <source>
        <dbReference type="Proteomes" id="UP000475862"/>
    </source>
</evidence>
<keyword evidence="2" id="KW-1185">Reference proteome</keyword>
<sequence>RLMISLVPKQVDLSQNISTKLKLKCPSLNQYIHLNQTLGEMIYFPTSFEIISCTIKNNNVTFKTLKLNSEIYYQAFYSTPCAAQLQNKNVHKIHNLFILVTKIDFLYYYSEQMLPVESFDSVVRKTLQILRLVPFVDVCGNDVKRSELEMIFCHRLILGAALKTALKSPKSFDCLLLLPTIFNKSTELVSVSKGLLVATGELITVCVLP</sequence>
<comment type="caution">
    <text evidence="1">The sequence shown here is derived from an EMBL/GenBank/DDBJ whole genome shotgun (WGS) entry which is preliminary data.</text>
</comment>
<dbReference type="EMBL" id="VYZN01000079">
    <property type="protein sequence ID" value="KAE9523421.1"/>
    <property type="molecule type" value="Genomic_DNA"/>
</dbReference>
<accession>A0A6G0T0G5</accession>
<protein>
    <submittedName>
        <fullName evidence="1">Uncharacterized protein</fullName>
    </submittedName>
</protein>
<reference evidence="1 2" key="1">
    <citation type="submission" date="2019-08" db="EMBL/GenBank/DDBJ databases">
        <title>The genome of the soybean aphid Biotype 1, its phylome, world population structure and adaptation to the North American continent.</title>
        <authorList>
            <person name="Giordano R."/>
            <person name="Donthu R.K."/>
            <person name="Hernandez A.G."/>
            <person name="Wright C.L."/>
            <person name="Zimin A.V."/>
        </authorList>
    </citation>
    <scope>NUCLEOTIDE SEQUENCE [LARGE SCALE GENOMIC DNA]</scope>
    <source>
        <tissue evidence="1">Whole aphids</tissue>
    </source>
</reference>
<feature type="non-terminal residue" evidence="1">
    <location>
        <position position="1"/>
    </location>
</feature>
<dbReference type="AlphaFoldDB" id="A0A6G0T0G5"/>
<proteinExistence type="predicted"/>